<evidence type="ECO:0000256" key="1">
    <source>
        <dbReference type="ARBA" id="ARBA00022741"/>
    </source>
</evidence>
<dbReference type="Gene3D" id="3.40.50.300">
    <property type="entry name" value="P-loop containing nucleotide triphosphate hydrolases"/>
    <property type="match status" value="2"/>
</dbReference>
<dbReference type="GO" id="GO:0016818">
    <property type="term" value="F:hydrolase activity, acting on acid anhydrides, in phosphorus-containing anhydrides"/>
    <property type="evidence" value="ECO:0007669"/>
    <property type="project" value="InterPro"/>
</dbReference>
<dbReference type="RefSeq" id="WP_162050070.1">
    <property type="nucleotide sequence ID" value="NZ_AP019011.1"/>
</dbReference>
<evidence type="ECO:0000313" key="6">
    <source>
        <dbReference type="Proteomes" id="UP000463961"/>
    </source>
</evidence>
<dbReference type="OrthoDB" id="9805194at2"/>
<dbReference type="EMBL" id="AP022345">
    <property type="protein sequence ID" value="BBU69215.1"/>
    <property type="molecule type" value="Genomic_DNA"/>
</dbReference>
<accession>A0A679I8M2</accession>
<gene>
    <name evidence="5" type="ORF">ICHIAU1_14980</name>
</gene>
<sequence>MSLVEQVADVFMPAGPLARQIPAFKARVQQTEMAERIADAITADAACLVEAGTGTGKTFAYLVPAMLSGGKVVLSTGTKTLQDQLFERDIPTVREALGAPIRVALLKGRSNYVCLHHLERAHSEGRFLQKEDARHITNILRFSKMTKRGDKAECTDVPESASVWHMATSTKDNCLGSECAKYEECFVVKARREALEADLVVVNHHLFFADVALKEEGMAELLPNCNTVIFDEAHQLPETAGIFFGQRFSTTQLLDLAQDVRLSALAEARDCLDLPVQSAALDKAAKDFRLTLGNDTVRQPASQMLKHAEFLKGLDALAERLDLMTSLLETQAGRSPDLERAWQRAVALGQDLQRWKKGALGQPAVTDPDAEATPGDYVYWVETLGHGLHLHATPLSVAEPFTKLMASSPRSWVFTSATLAVQGDFGHYKEAMGLHDIASYCWDSPFDYGTQAMLCCPTDLPDPNSPEYTERLVDKALPLILAAQGRTFFLCTSLRAMQKVRTQLETRLAFHQPEITVLCQGDAAKNELLRRFRETGNAVLVGSQSFWEGVDVPGDALSLVVIDKLPFAAPDDPVLSARIDALNRQGKNAFMHYQLPHAVINVKQGAGRLIRSERDQGVLVIGDPRLVTKAYGKKVWRSLPPMARTRDIAEAETFLIQTLKDHVA</sequence>
<organism evidence="5 6">
    <name type="scientific">Fluviibacter phosphoraccumulans</name>
    <dbReference type="NCBI Taxonomy" id="1751046"/>
    <lineage>
        <taxon>Bacteria</taxon>
        <taxon>Pseudomonadati</taxon>
        <taxon>Pseudomonadota</taxon>
        <taxon>Betaproteobacteria</taxon>
        <taxon>Rhodocyclales</taxon>
        <taxon>Fluviibacteraceae</taxon>
        <taxon>Fluviibacter</taxon>
    </lineage>
</organism>
<keyword evidence="5" id="KW-0347">Helicase</keyword>
<dbReference type="GO" id="GO:0006281">
    <property type="term" value="P:DNA repair"/>
    <property type="evidence" value="ECO:0007669"/>
    <property type="project" value="TreeGrafter"/>
</dbReference>
<dbReference type="Pfam" id="PF13307">
    <property type="entry name" value="Helicase_C_2"/>
    <property type="match status" value="1"/>
</dbReference>
<protein>
    <submittedName>
        <fullName evidence="5">Helicase</fullName>
    </submittedName>
</protein>
<dbReference type="GO" id="GO:0003678">
    <property type="term" value="F:DNA helicase activity"/>
    <property type="evidence" value="ECO:0007669"/>
    <property type="project" value="TreeGrafter"/>
</dbReference>
<dbReference type="Proteomes" id="UP000463961">
    <property type="component" value="Chromosome"/>
</dbReference>
<name>A0A679I8M2_9RHOO</name>
<proteinExistence type="inferred from homology"/>
<dbReference type="SUPFAM" id="SSF52540">
    <property type="entry name" value="P-loop containing nucleoside triphosphate hydrolases"/>
    <property type="match status" value="2"/>
</dbReference>
<dbReference type="GO" id="GO:0005524">
    <property type="term" value="F:ATP binding"/>
    <property type="evidence" value="ECO:0007669"/>
    <property type="project" value="UniProtKB-KW"/>
</dbReference>
<dbReference type="PROSITE" id="PS51193">
    <property type="entry name" value="HELICASE_ATP_BIND_2"/>
    <property type="match status" value="1"/>
</dbReference>
<keyword evidence="6" id="KW-1185">Reference proteome</keyword>
<dbReference type="SMART" id="SM00491">
    <property type="entry name" value="HELICc2"/>
    <property type="match status" value="1"/>
</dbReference>
<keyword evidence="3" id="KW-0067">ATP-binding</keyword>
<dbReference type="InterPro" id="IPR027417">
    <property type="entry name" value="P-loop_NTPase"/>
</dbReference>
<dbReference type="InterPro" id="IPR006555">
    <property type="entry name" value="ATP-dep_Helicase_C"/>
</dbReference>
<evidence type="ECO:0000256" key="4">
    <source>
        <dbReference type="ARBA" id="ARBA00038058"/>
    </source>
</evidence>
<evidence type="ECO:0000256" key="2">
    <source>
        <dbReference type="ARBA" id="ARBA00022801"/>
    </source>
</evidence>
<dbReference type="InterPro" id="IPR011545">
    <property type="entry name" value="DEAD/DEAH_box_helicase_dom"/>
</dbReference>
<dbReference type="InterPro" id="IPR045028">
    <property type="entry name" value="DinG/Rad3-like"/>
</dbReference>
<evidence type="ECO:0000256" key="3">
    <source>
        <dbReference type="ARBA" id="ARBA00022840"/>
    </source>
</evidence>
<reference evidence="6" key="1">
    <citation type="submission" date="2020-01" db="EMBL/GenBank/DDBJ databases">
        <title>Phosphoaccumulans saitamaens gen. nov., sp. nov., a polyphosphate accumulating bacterium isolated from surface river water.</title>
        <authorList>
            <person name="Watanabe K."/>
            <person name="Suda W."/>
        </authorList>
    </citation>
    <scope>NUCLEOTIDE SEQUENCE [LARGE SCALE GENOMIC DNA]</scope>
    <source>
        <strain evidence="6">ICHIAU1</strain>
    </source>
</reference>
<keyword evidence="1" id="KW-0547">Nucleotide-binding</keyword>
<dbReference type="PANTHER" id="PTHR11472:SF34">
    <property type="entry name" value="REGULATOR OF TELOMERE ELONGATION HELICASE 1"/>
    <property type="match status" value="1"/>
</dbReference>
<dbReference type="GO" id="GO:0003676">
    <property type="term" value="F:nucleic acid binding"/>
    <property type="evidence" value="ECO:0007669"/>
    <property type="project" value="InterPro"/>
</dbReference>
<comment type="similarity">
    <text evidence="4">Belongs to the helicase family. DinG subfamily.</text>
</comment>
<dbReference type="PANTHER" id="PTHR11472">
    <property type="entry name" value="DNA REPAIR DEAD HELICASE RAD3/XP-D SUBFAMILY MEMBER"/>
    <property type="match status" value="1"/>
</dbReference>
<dbReference type="AlphaFoldDB" id="A0A679I8M2"/>
<evidence type="ECO:0000313" key="5">
    <source>
        <dbReference type="EMBL" id="BBU69215.1"/>
    </source>
</evidence>
<dbReference type="InterPro" id="IPR014013">
    <property type="entry name" value="Helic_SF1/SF2_ATP-bd_DinG/Rad3"/>
</dbReference>
<dbReference type="Pfam" id="PF00270">
    <property type="entry name" value="DEAD"/>
    <property type="match status" value="1"/>
</dbReference>
<keyword evidence="2" id="KW-0378">Hydrolase</keyword>